<evidence type="ECO:0000313" key="2">
    <source>
        <dbReference type="Proteomes" id="UP000054937"/>
    </source>
</evidence>
<dbReference type="EMBL" id="LDAU01000120">
    <property type="protein sequence ID" value="KRX04255.1"/>
    <property type="molecule type" value="Genomic_DNA"/>
</dbReference>
<reference evidence="1 2" key="1">
    <citation type="journal article" date="2015" name="Sci. Rep.">
        <title>Genome of the facultative scuticociliatosis pathogen Pseudocohnilembus persalinus provides insight into its virulence through horizontal gene transfer.</title>
        <authorList>
            <person name="Xiong J."/>
            <person name="Wang G."/>
            <person name="Cheng J."/>
            <person name="Tian M."/>
            <person name="Pan X."/>
            <person name="Warren A."/>
            <person name="Jiang C."/>
            <person name="Yuan D."/>
            <person name="Miao W."/>
        </authorList>
    </citation>
    <scope>NUCLEOTIDE SEQUENCE [LARGE SCALE GENOMIC DNA]</scope>
    <source>
        <strain evidence="1">36N120E</strain>
    </source>
</reference>
<protein>
    <submittedName>
        <fullName evidence="1">Uncharacterized protein</fullName>
    </submittedName>
</protein>
<proteinExistence type="predicted"/>
<evidence type="ECO:0000313" key="1">
    <source>
        <dbReference type="EMBL" id="KRX04255.1"/>
    </source>
</evidence>
<comment type="caution">
    <text evidence="1">The sequence shown here is derived from an EMBL/GenBank/DDBJ whole genome shotgun (WGS) entry which is preliminary data.</text>
</comment>
<dbReference type="InParanoid" id="A0A0V0QPH2"/>
<gene>
    <name evidence="1" type="ORF">PPERSA_11379</name>
</gene>
<sequence>MLPTTWPNKLLIFIYYLNIKIVSIQEIQIIQYLQNIIKKNPQLKYLGIYSSQLQGDAPYQELQKILNLHKFGSNGQLIFVDHWLNKQKIDDEDNEEGQIKTYFTNNKSIISDQLRYIEFICSQNKIPQKQQQYHIFILLSKNIL</sequence>
<dbReference type="Proteomes" id="UP000054937">
    <property type="component" value="Unassembled WGS sequence"/>
</dbReference>
<accession>A0A0V0QPH2</accession>
<name>A0A0V0QPH2_PSEPJ</name>
<organism evidence="1 2">
    <name type="scientific">Pseudocohnilembus persalinus</name>
    <name type="common">Ciliate</name>
    <dbReference type="NCBI Taxonomy" id="266149"/>
    <lineage>
        <taxon>Eukaryota</taxon>
        <taxon>Sar</taxon>
        <taxon>Alveolata</taxon>
        <taxon>Ciliophora</taxon>
        <taxon>Intramacronucleata</taxon>
        <taxon>Oligohymenophorea</taxon>
        <taxon>Scuticociliatia</taxon>
        <taxon>Philasterida</taxon>
        <taxon>Pseudocohnilembidae</taxon>
        <taxon>Pseudocohnilembus</taxon>
    </lineage>
</organism>
<dbReference type="AlphaFoldDB" id="A0A0V0QPH2"/>
<keyword evidence="2" id="KW-1185">Reference proteome</keyword>